<dbReference type="Gene3D" id="3.80.10.10">
    <property type="entry name" value="Ribonuclease Inhibitor"/>
    <property type="match status" value="1"/>
</dbReference>
<dbReference type="Proteomes" id="UP001558713">
    <property type="component" value="Unassembled WGS sequence"/>
</dbReference>
<proteinExistence type="predicted"/>
<dbReference type="InterPro" id="IPR032675">
    <property type="entry name" value="LRR_dom_sf"/>
</dbReference>
<dbReference type="InterPro" id="IPR013210">
    <property type="entry name" value="LRR_N_plant-typ"/>
</dbReference>
<feature type="domain" description="Leucine-rich repeat-containing N-terminal plant-type" evidence="4">
    <location>
        <begin position="27"/>
        <end position="71"/>
    </location>
</feature>
<evidence type="ECO:0000259" key="4">
    <source>
        <dbReference type="Pfam" id="PF08263"/>
    </source>
</evidence>
<protein>
    <submittedName>
        <fullName evidence="5">Receptor-like protein 45</fullName>
    </submittedName>
</protein>
<dbReference type="PROSITE" id="PS51257">
    <property type="entry name" value="PROKAR_LIPOPROTEIN"/>
    <property type="match status" value="1"/>
</dbReference>
<keyword evidence="2" id="KW-0677">Repeat</keyword>
<keyword evidence="3" id="KW-0732">Signal</keyword>
<evidence type="ECO:0000256" key="1">
    <source>
        <dbReference type="ARBA" id="ARBA00022614"/>
    </source>
</evidence>
<keyword evidence="1" id="KW-0433">Leucine-rich repeat</keyword>
<dbReference type="EMBL" id="JBANAX010000649">
    <property type="protein sequence ID" value="KAL1199280.1"/>
    <property type="molecule type" value="Genomic_DNA"/>
</dbReference>
<dbReference type="AlphaFoldDB" id="A0ABD0ZXG6"/>
<dbReference type="Pfam" id="PF08263">
    <property type="entry name" value="LRRNT_2"/>
    <property type="match status" value="1"/>
</dbReference>
<evidence type="ECO:0000256" key="3">
    <source>
        <dbReference type="SAM" id="SignalP"/>
    </source>
</evidence>
<evidence type="ECO:0000313" key="6">
    <source>
        <dbReference type="Proteomes" id="UP001558713"/>
    </source>
</evidence>
<sequence length="94" mass="10339">MCSTKSMVFVLTWMILMMMQGCISCIESERQGLLDLKAYLISVSTDPHLNILQGWSSSNHSCCSWRRVKCNVTSKHVIGISLGSLDDSVSPQGG</sequence>
<name>A0ABD0ZXG6_CARAN</name>
<reference evidence="5 6" key="1">
    <citation type="submission" date="2024-04" db="EMBL/GenBank/DDBJ databases">
        <title>Genome assembly C_amara_ONT_v2.</title>
        <authorList>
            <person name="Yant L."/>
            <person name="Moore C."/>
            <person name="Slenker M."/>
        </authorList>
    </citation>
    <scope>NUCLEOTIDE SEQUENCE [LARGE SCALE GENOMIC DNA]</scope>
    <source>
        <tissue evidence="5">Leaf</tissue>
    </source>
</reference>
<organism evidence="5 6">
    <name type="scientific">Cardamine amara subsp. amara</name>
    <dbReference type="NCBI Taxonomy" id="228776"/>
    <lineage>
        <taxon>Eukaryota</taxon>
        <taxon>Viridiplantae</taxon>
        <taxon>Streptophyta</taxon>
        <taxon>Embryophyta</taxon>
        <taxon>Tracheophyta</taxon>
        <taxon>Spermatophyta</taxon>
        <taxon>Magnoliopsida</taxon>
        <taxon>eudicotyledons</taxon>
        <taxon>Gunneridae</taxon>
        <taxon>Pentapetalae</taxon>
        <taxon>rosids</taxon>
        <taxon>malvids</taxon>
        <taxon>Brassicales</taxon>
        <taxon>Brassicaceae</taxon>
        <taxon>Cardamineae</taxon>
        <taxon>Cardamine</taxon>
    </lineage>
</organism>
<evidence type="ECO:0000256" key="2">
    <source>
        <dbReference type="ARBA" id="ARBA00022737"/>
    </source>
</evidence>
<accession>A0ABD0ZXG6</accession>
<feature type="signal peptide" evidence="3">
    <location>
        <begin position="1"/>
        <end position="25"/>
    </location>
</feature>
<feature type="chain" id="PRO_5044790156" evidence="3">
    <location>
        <begin position="26"/>
        <end position="94"/>
    </location>
</feature>
<comment type="caution">
    <text evidence="5">The sequence shown here is derived from an EMBL/GenBank/DDBJ whole genome shotgun (WGS) entry which is preliminary data.</text>
</comment>
<gene>
    <name evidence="5" type="ORF">V5N11_017145</name>
</gene>
<evidence type="ECO:0000313" key="5">
    <source>
        <dbReference type="EMBL" id="KAL1199280.1"/>
    </source>
</evidence>
<keyword evidence="6" id="KW-1185">Reference proteome</keyword>